<keyword evidence="2" id="KW-0732">Signal</keyword>
<organism evidence="3 4">
    <name type="scientific">Rotaria socialis</name>
    <dbReference type="NCBI Taxonomy" id="392032"/>
    <lineage>
        <taxon>Eukaryota</taxon>
        <taxon>Metazoa</taxon>
        <taxon>Spiralia</taxon>
        <taxon>Gnathifera</taxon>
        <taxon>Rotifera</taxon>
        <taxon>Eurotatoria</taxon>
        <taxon>Bdelloidea</taxon>
        <taxon>Philodinida</taxon>
        <taxon>Philodinidae</taxon>
        <taxon>Rotaria</taxon>
    </lineage>
</organism>
<evidence type="ECO:0000313" key="3">
    <source>
        <dbReference type="EMBL" id="CAF3376276.1"/>
    </source>
</evidence>
<reference evidence="3" key="1">
    <citation type="submission" date="2021-02" db="EMBL/GenBank/DDBJ databases">
        <authorList>
            <person name="Nowell W R."/>
        </authorList>
    </citation>
    <scope>NUCLEOTIDE SEQUENCE</scope>
</reference>
<keyword evidence="1" id="KW-1133">Transmembrane helix</keyword>
<accession>A0A817Y2Y4</accession>
<evidence type="ECO:0008006" key="5">
    <source>
        <dbReference type="Google" id="ProtNLM"/>
    </source>
</evidence>
<keyword evidence="1" id="KW-0472">Membrane</keyword>
<proteinExistence type="predicted"/>
<feature type="signal peptide" evidence="2">
    <location>
        <begin position="1"/>
        <end position="18"/>
    </location>
</feature>
<dbReference type="AlphaFoldDB" id="A0A817Y2Y4"/>
<evidence type="ECO:0000313" key="4">
    <source>
        <dbReference type="Proteomes" id="UP000663869"/>
    </source>
</evidence>
<protein>
    <recommendedName>
        <fullName evidence="5">Transmembrane protein</fullName>
    </recommendedName>
</protein>
<evidence type="ECO:0000256" key="1">
    <source>
        <dbReference type="SAM" id="Phobius"/>
    </source>
</evidence>
<comment type="caution">
    <text evidence="3">The sequence shown here is derived from an EMBL/GenBank/DDBJ whole genome shotgun (WGS) entry which is preliminary data.</text>
</comment>
<evidence type="ECO:0000256" key="2">
    <source>
        <dbReference type="SAM" id="SignalP"/>
    </source>
</evidence>
<feature type="chain" id="PRO_5032309633" description="Transmembrane protein" evidence="2">
    <location>
        <begin position="19"/>
        <end position="940"/>
    </location>
</feature>
<name>A0A817Y2Y4_9BILA</name>
<keyword evidence="1" id="KW-0812">Transmembrane</keyword>
<feature type="transmembrane region" description="Helical" evidence="1">
    <location>
        <begin position="839"/>
        <end position="862"/>
    </location>
</feature>
<sequence>MYVSVVFLLIISNHMSWCQYDLTDLVSGTKMSVKDDMFASVSNAFSNFAVLMYPFKNASSGGQKRCNLRYNTTDRYVHSVAVVGISKNSANGDQFMLVFAAEKMSTMTPYVCIGEISKSTCINHLQCTDVAPAGSPQQYFLIAVDSNGTFAYGFSSSFAFKLDIYANTMVLNLTTNDIWPSQGFIPHAIDVADTWAVIAGYGYSDVVKKDYATLGCLIDLSVLTNVSCLNLTYETTYLIPSNVVSYNELYELSVSIRGQKILVGVQRLSTFICIEKQRSSLNVTNSYQLSYPDATSFGRVVQWADDTSIAVLVDNPYVTPWSTSEIFVYSERSVTLTTPVFAFPNSQQILGSRLSSPSFSRFGITNGGNMAILTDTGNILVVPLAPAGYVSAWVDTTALTFVFYFRQQLCIGGTYKNHSSLGSCQICGPRTMNPGTLLSGVLQCIPCSNSSSTSLCPLASLADVDSSKVPSYSQAVAYPETSDTTDMEDILLINVFQLSSDSRCLVISPIFWTMITIGICVSILVLMAAIKHCGCENFTKYRKRAKEIFKHTDIIGEGEMWAGGLATLSIFVLVGFSYWFSVSFIRRYPIEEITGPATFACDHSLVNAQFTSGLELLATPKSEEAQPLFDLLDAQTFYLTVELINTGFPCNSITAQENLVSSKYLSLAMNCSQSIPDAITSVTLPFPGHGTTIQVNMTGPYWIGAVRLCIRGNSHTNSNIALLELDFCQFYTTPNEAIGRITSIPISFVKNVNMTHALSDSDPNIYDGIWIPTFSKVVLSDEPYYVEFGNYLRYTSSLTVIKIALDERPFYIKNIEQPIVRMAELVFKAMLFTSLCIELFAFAFLIIKLVMIPVVRWILFLWKILYWKISKSDIQDSSRESKLNSSSSNGSQKLMLKLATDLTMVNETDTSISYRHQEGTQKKYSISNIELDSSTLISRL</sequence>
<feature type="transmembrane region" description="Helical" evidence="1">
    <location>
        <begin position="510"/>
        <end position="530"/>
    </location>
</feature>
<dbReference type="Proteomes" id="UP000663869">
    <property type="component" value="Unassembled WGS sequence"/>
</dbReference>
<gene>
    <name evidence="3" type="ORF">FME351_LOCUS6808</name>
</gene>
<feature type="transmembrane region" description="Helical" evidence="1">
    <location>
        <begin position="560"/>
        <end position="580"/>
    </location>
</feature>
<dbReference type="EMBL" id="CAJNYU010000609">
    <property type="protein sequence ID" value="CAF3376276.1"/>
    <property type="molecule type" value="Genomic_DNA"/>
</dbReference>